<keyword evidence="2" id="KW-0808">Transferase</keyword>
<name>A0A7W2EMX5_9BURK</name>
<evidence type="ECO:0000259" key="1">
    <source>
        <dbReference type="PROSITE" id="PS51186"/>
    </source>
</evidence>
<dbReference type="CDD" id="cd04301">
    <property type="entry name" value="NAT_SF"/>
    <property type="match status" value="1"/>
</dbReference>
<dbReference type="PROSITE" id="PS51186">
    <property type="entry name" value="GNAT"/>
    <property type="match status" value="1"/>
</dbReference>
<dbReference type="Proteomes" id="UP000566711">
    <property type="component" value="Unassembled WGS sequence"/>
</dbReference>
<dbReference type="InterPro" id="IPR051531">
    <property type="entry name" value="N-acetyltransferase"/>
</dbReference>
<dbReference type="InterPro" id="IPR000182">
    <property type="entry name" value="GNAT_dom"/>
</dbReference>
<comment type="caution">
    <text evidence="2">The sequence shown here is derived from an EMBL/GenBank/DDBJ whole genome shotgun (WGS) entry which is preliminary data.</text>
</comment>
<evidence type="ECO:0000313" key="2">
    <source>
        <dbReference type="EMBL" id="MBA5608802.1"/>
    </source>
</evidence>
<dbReference type="AlphaFoldDB" id="A0A7W2EMX5"/>
<dbReference type="Gene3D" id="3.40.630.30">
    <property type="match status" value="1"/>
</dbReference>
<dbReference type="SUPFAM" id="SSF55729">
    <property type="entry name" value="Acyl-CoA N-acyltransferases (Nat)"/>
    <property type="match status" value="1"/>
</dbReference>
<dbReference type="PANTHER" id="PTHR43792:SF1">
    <property type="entry name" value="N-ACETYLTRANSFERASE DOMAIN-CONTAINING PROTEIN"/>
    <property type="match status" value="1"/>
</dbReference>
<reference evidence="2 3" key="1">
    <citation type="submission" date="2020-07" db="EMBL/GenBank/DDBJ databases">
        <title>Novel species isolated from subtropical streams in China.</title>
        <authorList>
            <person name="Lu H."/>
        </authorList>
    </citation>
    <scope>NUCLEOTIDE SEQUENCE [LARGE SCALE GENOMIC DNA]</scope>
    <source>
        <strain evidence="2 3">FT3S</strain>
    </source>
</reference>
<dbReference type="PANTHER" id="PTHR43792">
    <property type="entry name" value="GNAT FAMILY, PUTATIVE (AFU_ORTHOLOGUE AFUA_3G00765)-RELATED-RELATED"/>
    <property type="match status" value="1"/>
</dbReference>
<dbReference type="GO" id="GO:0016747">
    <property type="term" value="F:acyltransferase activity, transferring groups other than amino-acyl groups"/>
    <property type="evidence" value="ECO:0007669"/>
    <property type="project" value="InterPro"/>
</dbReference>
<accession>A0A7W2EMX5</accession>
<dbReference type="RefSeq" id="WP_182220934.1">
    <property type="nucleotide sequence ID" value="NZ_JACEZS010000044.1"/>
</dbReference>
<feature type="domain" description="N-acetyltransferase" evidence="1">
    <location>
        <begin position="9"/>
        <end position="171"/>
    </location>
</feature>
<dbReference type="InterPro" id="IPR016181">
    <property type="entry name" value="Acyl_CoA_acyltransferase"/>
</dbReference>
<sequence length="174" mass="19062">MIVLETPRLRLRTLAADDAPFYLALVNEPSWLRHIGDKHIHSVEAARAAIEQGPCDMQRRLGHSLYLVERKDDGAPLGLCGLIKRDSLPGVDIGYALRPAHWGQGYAFEAASAVLDYARETLRLPALLAITGPDNVASNALLRKLGLHFVHCTQLTPGVPSNVYRLDFSDDGSV</sequence>
<keyword evidence="3" id="KW-1185">Reference proteome</keyword>
<dbReference type="Pfam" id="PF13302">
    <property type="entry name" value="Acetyltransf_3"/>
    <property type="match status" value="1"/>
</dbReference>
<dbReference type="EMBL" id="JACEZS010000044">
    <property type="protein sequence ID" value="MBA5608802.1"/>
    <property type="molecule type" value="Genomic_DNA"/>
</dbReference>
<protein>
    <submittedName>
        <fullName evidence="2">GNAT family N-acetyltransferase</fullName>
    </submittedName>
</protein>
<evidence type="ECO:0000313" key="3">
    <source>
        <dbReference type="Proteomes" id="UP000566711"/>
    </source>
</evidence>
<proteinExistence type="predicted"/>
<gene>
    <name evidence="2" type="ORF">H3H36_26020</name>
</gene>
<organism evidence="2 3">
    <name type="scientific">Rugamonas fusca</name>
    <dbReference type="NCBI Taxonomy" id="2758568"/>
    <lineage>
        <taxon>Bacteria</taxon>
        <taxon>Pseudomonadati</taxon>
        <taxon>Pseudomonadota</taxon>
        <taxon>Betaproteobacteria</taxon>
        <taxon>Burkholderiales</taxon>
        <taxon>Oxalobacteraceae</taxon>
        <taxon>Telluria group</taxon>
        <taxon>Rugamonas</taxon>
    </lineage>
</organism>